<evidence type="ECO:0000313" key="4">
    <source>
        <dbReference type="Proteomes" id="UP000536179"/>
    </source>
</evidence>
<feature type="domain" description="MoxR-vWA-beta-propeller ternary system" evidence="2">
    <location>
        <begin position="38"/>
        <end position="261"/>
    </location>
</feature>
<feature type="compositionally biased region" description="Polar residues" evidence="1">
    <location>
        <begin position="267"/>
        <end position="277"/>
    </location>
</feature>
<reference evidence="3 4" key="1">
    <citation type="submission" date="2020-08" db="EMBL/GenBank/DDBJ databases">
        <title>Genomic Encyclopedia of Type Strains, Phase III (KMG-III): the genomes of soil and plant-associated and newly described type strains.</title>
        <authorList>
            <person name="Whitman W."/>
        </authorList>
    </citation>
    <scope>NUCLEOTIDE SEQUENCE [LARGE SCALE GENOMIC DNA]</scope>
    <source>
        <strain evidence="3 4">CECT 8075</strain>
    </source>
</reference>
<dbReference type="AlphaFoldDB" id="A0A7W5H9E7"/>
<evidence type="ECO:0000259" key="2">
    <source>
        <dbReference type="Pfam" id="PF19918"/>
    </source>
</evidence>
<organism evidence="3 4">
    <name type="scientific">Aporhodopirellula rubra</name>
    <dbReference type="NCBI Taxonomy" id="980271"/>
    <lineage>
        <taxon>Bacteria</taxon>
        <taxon>Pseudomonadati</taxon>
        <taxon>Planctomycetota</taxon>
        <taxon>Planctomycetia</taxon>
        <taxon>Pirellulales</taxon>
        <taxon>Pirellulaceae</taxon>
        <taxon>Aporhodopirellula</taxon>
    </lineage>
</organism>
<protein>
    <recommendedName>
        <fullName evidence="2">MoxR-vWA-beta-propeller ternary system domain-containing protein</fullName>
    </recommendedName>
</protein>
<name>A0A7W5H9E7_9BACT</name>
<dbReference type="RefSeq" id="WP_184309060.1">
    <property type="nucleotide sequence ID" value="NZ_JACHXU010000030.1"/>
</dbReference>
<accession>A0A7W5H9E7</accession>
<comment type="caution">
    <text evidence="3">The sequence shown here is derived from an EMBL/GenBank/DDBJ whole genome shotgun (WGS) entry which is preliminary data.</text>
</comment>
<dbReference type="EMBL" id="JACHXU010000030">
    <property type="protein sequence ID" value="MBB3210021.1"/>
    <property type="molecule type" value="Genomic_DNA"/>
</dbReference>
<dbReference type="Pfam" id="PF19918">
    <property type="entry name" value="bpX2"/>
    <property type="match status" value="1"/>
</dbReference>
<evidence type="ECO:0000313" key="3">
    <source>
        <dbReference type="EMBL" id="MBB3210021.1"/>
    </source>
</evidence>
<keyword evidence="4" id="KW-1185">Reference proteome</keyword>
<dbReference type="Proteomes" id="UP000536179">
    <property type="component" value="Unassembled WGS sequence"/>
</dbReference>
<feature type="region of interest" description="Disordered" evidence="1">
    <location>
        <begin position="267"/>
        <end position="289"/>
    </location>
</feature>
<gene>
    <name evidence="3" type="ORF">FHS27_005867</name>
</gene>
<sequence>MNRTPGGDRDRDWYVRLDSLSEPAMNAVASQLVAMNASTRVATIGSDVWVRTTDSSNRSNRGSNTESNGDLLSVLRRLPGVVFHVHEKGGLVRLGDNVPSVAAHESAETPPQWLPIEQVCEVVVPVPQIARRDPNATRRPVQLIRGGVAMPCNAMLTQLAHLQEWIEWTPKARIDRLRWTCRGDECLMMGDPLPPIEGRYFVCRDRVIVPAGMTWTPAVPNDVLLTTFGVSQSEWLLWETEDRWSLVPDDTITAMSRGGVRSAFASSHANRHINTPRDSADSIDAGNSA</sequence>
<proteinExistence type="predicted"/>
<dbReference type="InterPro" id="IPR045552">
    <property type="entry name" value="bpX2"/>
</dbReference>
<evidence type="ECO:0000256" key="1">
    <source>
        <dbReference type="SAM" id="MobiDB-lite"/>
    </source>
</evidence>